<keyword evidence="5" id="KW-1185">Reference proteome</keyword>
<proteinExistence type="predicted"/>
<dbReference type="Proteomes" id="UP001243330">
    <property type="component" value="Unassembled WGS sequence"/>
</dbReference>
<dbReference type="InterPro" id="IPR000845">
    <property type="entry name" value="Nucleoside_phosphorylase_d"/>
</dbReference>
<keyword evidence="1" id="KW-0677">Repeat</keyword>
<sequence>MATPPRGLRREDFQIAIFCAVGCEYDAVTYVFDEIWEGAEVQLGNAPGDFNKYKVGRIANRNTVLLLLAGMGKVNAASAAASLRSSFTEIKLAVLAGICGGVPGVGTDQELMLGDVVISKCIVQYDLGRRYADRFAMKDTIEDSLGRPHESVRSLTVIFDTITERETLQQRTSEILQSIQQRARNETEIETYQRPPMTDDYLFEPDYLHRHYDSQHCECSDLGACEAARQASCDELRCDFSRLVSRGRLKKRKFQDMECDTMTAHELRVLVGRLGSGDTVMKSGLDRDRIAEEHDLIAFEMEGAGIWDQFPCIVVKAVCDYADSHKNKKYQAFAAARAASATKAILGTFPCTEISTQCSVATTVCYFFFKEGDERRINSYDALSAILHQLFTQNEARCLINYANTAFKNYGEKLRSSFHQLWKILVDCARNTEAGEIVCVLDALDECSKEGRHDILQALETFYFSDEAHASSSKLKFLITSRPYDDPEVSFKRMATNESYIRLDGDEKSEEIRHEIDLVIDHRVKDFGKDFRKSTVMPFPND</sequence>
<dbReference type="InterPro" id="IPR056884">
    <property type="entry name" value="NPHP3-like_N"/>
</dbReference>
<evidence type="ECO:0000313" key="4">
    <source>
        <dbReference type="EMBL" id="KAK1849488.1"/>
    </source>
</evidence>
<dbReference type="Pfam" id="PF24883">
    <property type="entry name" value="NPHP3_N"/>
    <property type="match status" value="1"/>
</dbReference>
<dbReference type="GO" id="GO:0003824">
    <property type="term" value="F:catalytic activity"/>
    <property type="evidence" value="ECO:0007669"/>
    <property type="project" value="InterPro"/>
</dbReference>
<protein>
    <submittedName>
        <fullName evidence="4">Nacht and ankyrin domain protein</fullName>
    </submittedName>
</protein>
<feature type="domain" description="Nephrocystin 3-like N-terminal" evidence="3">
    <location>
        <begin position="351"/>
        <end position="482"/>
    </location>
</feature>
<evidence type="ECO:0000259" key="3">
    <source>
        <dbReference type="Pfam" id="PF24883"/>
    </source>
</evidence>
<accession>A0AAD9AJF4</accession>
<dbReference type="PANTHER" id="PTHR46082">
    <property type="entry name" value="ATP/GTP-BINDING PROTEIN-RELATED"/>
    <property type="match status" value="1"/>
</dbReference>
<evidence type="ECO:0000313" key="5">
    <source>
        <dbReference type="Proteomes" id="UP001243330"/>
    </source>
</evidence>
<dbReference type="EMBL" id="JAQOWY010000142">
    <property type="protein sequence ID" value="KAK1849488.1"/>
    <property type="molecule type" value="Genomic_DNA"/>
</dbReference>
<dbReference type="PANTHER" id="PTHR46082:SF6">
    <property type="entry name" value="AAA+ ATPASE DOMAIN-CONTAINING PROTEIN-RELATED"/>
    <property type="match status" value="1"/>
</dbReference>
<dbReference type="SUPFAM" id="SSF53167">
    <property type="entry name" value="Purine and uridine phosphorylases"/>
    <property type="match status" value="1"/>
</dbReference>
<evidence type="ECO:0000256" key="1">
    <source>
        <dbReference type="ARBA" id="ARBA00022737"/>
    </source>
</evidence>
<dbReference type="InterPro" id="IPR053137">
    <property type="entry name" value="NLR-like"/>
</dbReference>
<dbReference type="Gene3D" id="3.40.50.1580">
    <property type="entry name" value="Nucleoside phosphorylase domain"/>
    <property type="match status" value="1"/>
</dbReference>
<gene>
    <name evidence="4" type="ORF">CCHR01_07859</name>
</gene>
<feature type="domain" description="Nucleoside phosphorylase" evidence="2">
    <location>
        <begin position="15"/>
        <end position="131"/>
    </location>
</feature>
<name>A0AAD9AJF4_9PEZI</name>
<dbReference type="InterPro" id="IPR035994">
    <property type="entry name" value="Nucleoside_phosphorylase_sf"/>
</dbReference>
<evidence type="ECO:0000259" key="2">
    <source>
        <dbReference type="Pfam" id="PF01048"/>
    </source>
</evidence>
<dbReference type="Pfam" id="PF01048">
    <property type="entry name" value="PNP_UDP_1"/>
    <property type="match status" value="1"/>
</dbReference>
<comment type="caution">
    <text evidence="4">The sequence shown here is derived from an EMBL/GenBank/DDBJ whole genome shotgun (WGS) entry which is preliminary data.</text>
</comment>
<reference evidence="4" key="1">
    <citation type="submission" date="2023-01" db="EMBL/GenBank/DDBJ databases">
        <title>Colletotrichum chrysophilum M932 genome sequence.</title>
        <authorList>
            <person name="Baroncelli R."/>
        </authorList>
    </citation>
    <scope>NUCLEOTIDE SEQUENCE</scope>
    <source>
        <strain evidence="4">M932</strain>
    </source>
</reference>
<dbReference type="GO" id="GO:0009116">
    <property type="term" value="P:nucleoside metabolic process"/>
    <property type="evidence" value="ECO:0007669"/>
    <property type="project" value="InterPro"/>
</dbReference>
<organism evidence="4 5">
    <name type="scientific">Colletotrichum chrysophilum</name>
    <dbReference type="NCBI Taxonomy" id="1836956"/>
    <lineage>
        <taxon>Eukaryota</taxon>
        <taxon>Fungi</taxon>
        <taxon>Dikarya</taxon>
        <taxon>Ascomycota</taxon>
        <taxon>Pezizomycotina</taxon>
        <taxon>Sordariomycetes</taxon>
        <taxon>Hypocreomycetidae</taxon>
        <taxon>Glomerellales</taxon>
        <taxon>Glomerellaceae</taxon>
        <taxon>Colletotrichum</taxon>
        <taxon>Colletotrichum gloeosporioides species complex</taxon>
    </lineage>
</organism>
<dbReference type="AlphaFoldDB" id="A0AAD9AJF4"/>